<dbReference type="Pfam" id="PF08282">
    <property type="entry name" value="Hydrolase_3"/>
    <property type="match status" value="1"/>
</dbReference>
<dbReference type="Gene3D" id="3.40.50.1000">
    <property type="entry name" value="HAD superfamily/HAD-like"/>
    <property type="match status" value="1"/>
</dbReference>
<keyword evidence="2" id="KW-1185">Reference proteome</keyword>
<dbReference type="InterPro" id="IPR000150">
    <property type="entry name" value="Cof"/>
</dbReference>
<dbReference type="Gene3D" id="3.30.1240.10">
    <property type="match status" value="1"/>
</dbReference>
<accession>A0AB35U9Q6</accession>
<dbReference type="RefSeq" id="WP_370596637.1">
    <property type="nucleotide sequence ID" value="NZ_JALBUR010000043.1"/>
</dbReference>
<dbReference type="PANTHER" id="PTHR10000">
    <property type="entry name" value="PHOSPHOSERINE PHOSPHATASE"/>
    <property type="match status" value="1"/>
</dbReference>
<dbReference type="PROSITE" id="PS01228">
    <property type="entry name" value="COF_1"/>
    <property type="match status" value="1"/>
</dbReference>
<dbReference type="PANTHER" id="PTHR10000:SF25">
    <property type="entry name" value="PHOSPHATASE YKRA-RELATED"/>
    <property type="match status" value="1"/>
</dbReference>
<gene>
    <name evidence="1" type="ORF">MOZ60_10475</name>
</gene>
<keyword evidence="1" id="KW-0378">Hydrolase</keyword>
<dbReference type="AlphaFoldDB" id="A0AB35U9Q6"/>
<dbReference type="InterPro" id="IPR036412">
    <property type="entry name" value="HAD-like_sf"/>
</dbReference>
<comment type="caution">
    <text evidence="1">The sequence shown here is derived from an EMBL/GenBank/DDBJ whole genome shotgun (WGS) entry which is preliminary data.</text>
</comment>
<name>A0AB35U9Q6_9FIRM</name>
<proteinExistence type="predicted"/>
<dbReference type="InterPro" id="IPR023214">
    <property type="entry name" value="HAD_sf"/>
</dbReference>
<organism evidence="1 2">
    <name type="scientific">Grylomicrobium aquisgranensis</name>
    <dbReference type="NCBI Taxonomy" id="2926318"/>
    <lineage>
        <taxon>Bacteria</taxon>
        <taxon>Bacillati</taxon>
        <taxon>Bacillota</taxon>
        <taxon>Erysipelotrichia</taxon>
        <taxon>Erysipelotrichales</taxon>
        <taxon>Erysipelotrichaceae</taxon>
        <taxon>Grylomicrobium</taxon>
    </lineage>
</organism>
<evidence type="ECO:0000313" key="1">
    <source>
        <dbReference type="EMBL" id="MDX8420510.1"/>
    </source>
</evidence>
<dbReference type="SUPFAM" id="SSF56784">
    <property type="entry name" value="HAD-like"/>
    <property type="match status" value="1"/>
</dbReference>
<dbReference type="Proteomes" id="UP001286174">
    <property type="component" value="Unassembled WGS sequence"/>
</dbReference>
<reference evidence="1 2" key="1">
    <citation type="submission" date="2022-03" db="EMBL/GenBank/DDBJ databases">
        <title>Novel taxa within the pig intestine.</title>
        <authorList>
            <person name="Wylensek D."/>
            <person name="Bishof K."/>
            <person name="Afrizal A."/>
            <person name="Clavel T."/>
        </authorList>
    </citation>
    <scope>NUCLEOTIDE SEQUENCE [LARGE SCALE GENOMIC DNA]</scope>
    <source>
        <strain evidence="1 2">CLA-KB-P133</strain>
    </source>
</reference>
<dbReference type="GO" id="GO:0016791">
    <property type="term" value="F:phosphatase activity"/>
    <property type="evidence" value="ECO:0007669"/>
    <property type="project" value="UniProtKB-ARBA"/>
</dbReference>
<dbReference type="GO" id="GO:0005829">
    <property type="term" value="C:cytosol"/>
    <property type="evidence" value="ECO:0007669"/>
    <property type="project" value="TreeGrafter"/>
</dbReference>
<protein>
    <submittedName>
        <fullName evidence="1">HAD family hydrolase</fullName>
    </submittedName>
</protein>
<dbReference type="NCBIfam" id="TIGR00099">
    <property type="entry name" value="Cof-subfamily"/>
    <property type="match status" value="1"/>
</dbReference>
<sequence>MNRKYIFLDIDGTLYSVAQGGIPASAEQAIFAARHNGHKIFLCTGRSLAEIVSYLDYKCDGFIMGAGAMVYAERKRIFDHPIPPDDVTEFRQLLDGMGLGYSLEGSAGAYCSPAGYEKLLWYFSGGSKDRSVQIANAEKNCTYPVSYGDEASDHIYKICAFGDSWEPKYPELEKRLKKPYILTQSMNLPDDHFCIGEITNGTINKGTGIGHVLSYYGGSVEDTIGIGDSSNDIPMFRAVHHAIAMGNATPVTKEAADWVTADIGSHGILIAFLHENLITVEQYDEILEALARQEGSQK</sequence>
<dbReference type="EMBL" id="JALBUR010000043">
    <property type="protein sequence ID" value="MDX8420510.1"/>
    <property type="molecule type" value="Genomic_DNA"/>
</dbReference>
<dbReference type="GO" id="GO:0000287">
    <property type="term" value="F:magnesium ion binding"/>
    <property type="evidence" value="ECO:0007669"/>
    <property type="project" value="TreeGrafter"/>
</dbReference>
<evidence type="ECO:0000313" key="2">
    <source>
        <dbReference type="Proteomes" id="UP001286174"/>
    </source>
</evidence>